<feature type="domain" description="Glycosyltransferase 2-like" evidence="2">
    <location>
        <begin position="4"/>
        <end position="152"/>
    </location>
</feature>
<keyword evidence="1" id="KW-0472">Membrane</keyword>
<sequence length="262" mass="29020">MIACIPAYNEENTIAKVILKTKKYVDKIIVCDDGSTDMTAEIAEALGAEVIRHERNMGYGAAIGSLFQRAREENADIMITLDADGQHDPDDIPRLIKPIMDQEADIVIGSRFLTKDVEIPAYRKIGIKVINWIMRAKAKAITDTQSGYRAYSKRALQLIKPAEMGMGVSTEILLKAEQSNLKIKEVPIRISYKVEQPSTINPLTHALDVIFSTIKQLSIRHPLMFYGIPGAISLLVALGAGLVLIHLFNTTRYFSLPLAIIA</sequence>
<dbReference type="Gene3D" id="3.90.550.10">
    <property type="entry name" value="Spore Coat Polysaccharide Biosynthesis Protein SpsA, Chain A"/>
    <property type="match status" value="1"/>
</dbReference>
<dbReference type="InterPro" id="IPR029044">
    <property type="entry name" value="Nucleotide-diphossugar_trans"/>
</dbReference>
<dbReference type="Pfam" id="PF00535">
    <property type="entry name" value="Glycos_transf_2"/>
    <property type="match status" value="1"/>
</dbReference>
<feature type="non-terminal residue" evidence="3">
    <location>
        <position position="262"/>
    </location>
</feature>
<feature type="transmembrane region" description="Helical" evidence="1">
    <location>
        <begin position="223"/>
        <end position="248"/>
    </location>
</feature>
<gene>
    <name evidence="3" type="ORF">DRJ31_06850</name>
</gene>
<keyword evidence="1" id="KW-0812">Transmembrane</keyword>
<evidence type="ECO:0000313" key="4">
    <source>
        <dbReference type="Proteomes" id="UP000278475"/>
    </source>
</evidence>
<organism evidence="3 4">
    <name type="scientific">Thermoproteota archaeon</name>
    <dbReference type="NCBI Taxonomy" id="2056631"/>
    <lineage>
        <taxon>Archaea</taxon>
        <taxon>Thermoproteota</taxon>
    </lineage>
</organism>
<dbReference type="EMBL" id="QMQV01000065">
    <property type="protein sequence ID" value="RLE48629.1"/>
    <property type="molecule type" value="Genomic_DNA"/>
</dbReference>
<evidence type="ECO:0000259" key="2">
    <source>
        <dbReference type="Pfam" id="PF00535"/>
    </source>
</evidence>
<keyword evidence="1" id="KW-1133">Transmembrane helix</keyword>
<evidence type="ECO:0000256" key="1">
    <source>
        <dbReference type="SAM" id="Phobius"/>
    </source>
</evidence>
<accession>A0A497EN92</accession>
<dbReference type="PANTHER" id="PTHR48090:SF7">
    <property type="entry name" value="RFBJ PROTEIN"/>
    <property type="match status" value="1"/>
</dbReference>
<dbReference type="PANTHER" id="PTHR48090">
    <property type="entry name" value="UNDECAPRENYL-PHOSPHATE 4-DEOXY-4-FORMAMIDO-L-ARABINOSE TRANSFERASE-RELATED"/>
    <property type="match status" value="1"/>
</dbReference>
<dbReference type="AlphaFoldDB" id="A0A497EN92"/>
<evidence type="ECO:0000313" key="3">
    <source>
        <dbReference type="EMBL" id="RLE48629.1"/>
    </source>
</evidence>
<comment type="caution">
    <text evidence="3">The sequence shown here is derived from an EMBL/GenBank/DDBJ whole genome shotgun (WGS) entry which is preliminary data.</text>
</comment>
<dbReference type="InterPro" id="IPR050256">
    <property type="entry name" value="Glycosyltransferase_2"/>
</dbReference>
<proteinExistence type="predicted"/>
<name>A0A497EN92_9CREN</name>
<dbReference type="SUPFAM" id="SSF53448">
    <property type="entry name" value="Nucleotide-diphospho-sugar transferases"/>
    <property type="match status" value="1"/>
</dbReference>
<reference evidence="3 4" key="1">
    <citation type="submission" date="2018-06" db="EMBL/GenBank/DDBJ databases">
        <title>Extensive metabolic versatility and redundancy in microbially diverse, dynamic hydrothermal sediments.</title>
        <authorList>
            <person name="Dombrowski N."/>
            <person name="Teske A."/>
            <person name="Baker B.J."/>
        </authorList>
    </citation>
    <scope>NUCLEOTIDE SEQUENCE [LARGE SCALE GENOMIC DNA]</scope>
    <source>
        <strain evidence="3">B66_G16</strain>
    </source>
</reference>
<dbReference type="CDD" id="cd04179">
    <property type="entry name" value="DPM_DPG-synthase_like"/>
    <property type="match status" value="1"/>
</dbReference>
<dbReference type="InterPro" id="IPR001173">
    <property type="entry name" value="Glyco_trans_2-like"/>
</dbReference>
<dbReference type="GO" id="GO:0016740">
    <property type="term" value="F:transferase activity"/>
    <property type="evidence" value="ECO:0007669"/>
    <property type="project" value="UniProtKB-KW"/>
</dbReference>
<dbReference type="Proteomes" id="UP000278475">
    <property type="component" value="Unassembled WGS sequence"/>
</dbReference>
<protein>
    <submittedName>
        <fullName evidence="3">Glycosyltransferase family 2 protein</fullName>
    </submittedName>
</protein>